<reference evidence="5 6" key="1">
    <citation type="journal article" date="2015" name="Stand. Genomic Sci.">
        <title>High quality draft genome sequence of the moderately halophilic bacterium Pontibacillus yanchengensis Y32(T) and comparison among Pontibacillus genomes.</title>
        <authorList>
            <person name="Huang J."/>
            <person name="Qiao Z.X."/>
            <person name="Tang J.W."/>
            <person name="Wang G."/>
        </authorList>
    </citation>
    <scope>NUCLEOTIDE SEQUENCE [LARGE SCALE GENOMIC DNA]</scope>
    <source>
        <strain evidence="5 6">Y32</strain>
    </source>
</reference>
<dbReference type="InterPro" id="IPR036390">
    <property type="entry name" value="WH_DNA-bd_sf"/>
</dbReference>
<evidence type="ECO:0000256" key="3">
    <source>
        <dbReference type="ARBA" id="ARBA00023163"/>
    </source>
</evidence>
<dbReference type="SMART" id="SM00345">
    <property type="entry name" value="HTH_GNTR"/>
    <property type="match status" value="1"/>
</dbReference>
<keyword evidence="2" id="KW-0238">DNA-binding</keyword>
<keyword evidence="6" id="KW-1185">Reference proteome</keyword>
<accession>A0A0A2TTJ8</accession>
<dbReference type="GO" id="GO:0003700">
    <property type="term" value="F:DNA-binding transcription factor activity"/>
    <property type="evidence" value="ECO:0007669"/>
    <property type="project" value="InterPro"/>
</dbReference>
<proteinExistence type="predicted"/>
<dbReference type="Pfam" id="PF07729">
    <property type="entry name" value="FCD"/>
    <property type="match status" value="1"/>
</dbReference>
<dbReference type="SMART" id="SM00895">
    <property type="entry name" value="FCD"/>
    <property type="match status" value="1"/>
</dbReference>
<dbReference type="eggNOG" id="COG1802">
    <property type="taxonomic scope" value="Bacteria"/>
</dbReference>
<name>A0A0A2TTJ8_9BACI</name>
<dbReference type="SUPFAM" id="SSF48008">
    <property type="entry name" value="GntR ligand-binding domain-like"/>
    <property type="match status" value="1"/>
</dbReference>
<dbReference type="SUPFAM" id="SSF46785">
    <property type="entry name" value="Winged helix' DNA-binding domain"/>
    <property type="match status" value="1"/>
</dbReference>
<evidence type="ECO:0000313" key="5">
    <source>
        <dbReference type="EMBL" id="KGP72605.1"/>
    </source>
</evidence>
<dbReference type="Gene3D" id="1.10.10.10">
    <property type="entry name" value="Winged helix-like DNA-binding domain superfamily/Winged helix DNA-binding domain"/>
    <property type="match status" value="1"/>
</dbReference>
<dbReference type="AlphaFoldDB" id="A0A0A2TTJ8"/>
<dbReference type="Pfam" id="PF00392">
    <property type="entry name" value="GntR"/>
    <property type="match status" value="1"/>
</dbReference>
<dbReference type="GO" id="GO:0003677">
    <property type="term" value="F:DNA binding"/>
    <property type="evidence" value="ECO:0007669"/>
    <property type="project" value="UniProtKB-KW"/>
</dbReference>
<dbReference type="InterPro" id="IPR000524">
    <property type="entry name" value="Tscrpt_reg_HTH_GntR"/>
</dbReference>
<evidence type="ECO:0000256" key="1">
    <source>
        <dbReference type="ARBA" id="ARBA00023015"/>
    </source>
</evidence>
<feature type="domain" description="HTH gntR-type" evidence="4">
    <location>
        <begin position="5"/>
        <end position="72"/>
    </location>
</feature>
<dbReference type="PANTHER" id="PTHR43537:SF5">
    <property type="entry name" value="UXU OPERON TRANSCRIPTIONAL REGULATOR"/>
    <property type="match status" value="1"/>
</dbReference>
<comment type="caution">
    <text evidence="5">The sequence shown here is derived from an EMBL/GenBank/DDBJ whole genome shotgun (WGS) entry which is preliminary data.</text>
</comment>
<keyword evidence="3" id="KW-0804">Transcription</keyword>
<dbReference type="Proteomes" id="UP000030147">
    <property type="component" value="Unassembled WGS sequence"/>
</dbReference>
<evidence type="ECO:0000256" key="2">
    <source>
        <dbReference type="ARBA" id="ARBA00023125"/>
    </source>
</evidence>
<dbReference type="RefSeq" id="WP_052111301.1">
    <property type="nucleotide sequence ID" value="NZ_AVBF01000027.1"/>
</dbReference>
<gene>
    <name evidence="5" type="ORF">N782_11555</name>
</gene>
<dbReference type="PROSITE" id="PS50949">
    <property type="entry name" value="HTH_GNTR"/>
    <property type="match status" value="1"/>
</dbReference>
<dbReference type="Gene3D" id="1.20.120.530">
    <property type="entry name" value="GntR ligand-binding domain-like"/>
    <property type="match status" value="1"/>
</dbReference>
<dbReference type="STRING" id="1385514.N782_11555"/>
<dbReference type="OrthoDB" id="574518at2"/>
<dbReference type="InterPro" id="IPR036388">
    <property type="entry name" value="WH-like_DNA-bd_sf"/>
</dbReference>
<dbReference type="EMBL" id="AVBF01000027">
    <property type="protein sequence ID" value="KGP72605.1"/>
    <property type="molecule type" value="Genomic_DNA"/>
</dbReference>
<evidence type="ECO:0000313" key="6">
    <source>
        <dbReference type="Proteomes" id="UP000030147"/>
    </source>
</evidence>
<keyword evidence="1" id="KW-0805">Transcription regulation</keyword>
<evidence type="ECO:0000259" key="4">
    <source>
        <dbReference type="PROSITE" id="PS50949"/>
    </source>
</evidence>
<dbReference type="PANTHER" id="PTHR43537">
    <property type="entry name" value="TRANSCRIPTIONAL REGULATOR, GNTR FAMILY"/>
    <property type="match status" value="1"/>
</dbReference>
<dbReference type="CDD" id="cd07377">
    <property type="entry name" value="WHTH_GntR"/>
    <property type="match status" value="1"/>
</dbReference>
<dbReference type="InterPro" id="IPR011711">
    <property type="entry name" value="GntR_C"/>
</dbReference>
<sequence>MSDKKSMIDHVYQSVKEAILFRRIAPGTQLIEKTISEQLNVSRTPIRHAVKKLEQEGLVTVIPNRGAFVVQPTLEEIHQAFFMRKELESMAGRMAITTITNEDITEMKQLIQKEKETYENNNIMDYIHVNKAFHMFLAEKSGNAFLVDYMERILDQINVYLMLYDVFYDVNMMQSKRFVEHEHIVEALDKQDIDRLLHLIDRHMHESLDYMRIEKPTYQSLQSIFEA</sequence>
<organism evidence="5 6">
    <name type="scientific">Pontibacillus yanchengensis Y32</name>
    <dbReference type="NCBI Taxonomy" id="1385514"/>
    <lineage>
        <taxon>Bacteria</taxon>
        <taxon>Bacillati</taxon>
        <taxon>Bacillota</taxon>
        <taxon>Bacilli</taxon>
        <taxon>Bacillales</taxon>
        <taxon>Bacillaceae</taxon>
        <taxon>Pontibacillus</taxon>
    </lineage>
</organism>
<dbReference type="InterPro" id="IPR008920">
    <property type="entry name" value="TF_FadR/GntR_C"/>
</dbReference>
<protein>
    <submittedName>
        <fullName evidence="5">GntR family transcriptional regulator</fullName>
    </submittedName>
</protein>
<dbReference type="PRINTS" id="PR00035">
    <property type="entry name" value="HTHGNTR"/>
</dbReference>